<evidence type="ECO:0000259" key="1">
    <source>
        <dbReference type="Pfam" id="PF10988"/>
    </source>
</evidence>
<accession>A0A4Q8QFA6</accession>
<dbReference type="OrthoDB" id="1160603at2"/>
<evidence type="ECO:0000313" key="3">
    <source>
        <dbReference type="Proteomes" id="UP000291981"/>
    </source>
</evidence>
<dbReference type="InterPro" id="IPR021255">
    <property type="entry name" value="DUF2807"/>
</dbReference>
<gene>
    <name evidence="2" type="ORF">EW142_05040</name>
</gene>
<reference evidence="2 3" key="1">
    <citation type="submission" date="2019-02" db="EMBL/GenBank/DDBJ databases">
        <title>Draft genome sequence of Muricauda sp. 176CP4-71.</title>
        <authorList>
            <person name="Park J.-S."/>
        </authorList>
    </citation>
    <scope>NUCLEOTIDE SEQUENCE [LARGE SCALE GENOMIC DNA]</scope>
    <source>
        <strain evidence="2 3">176CP4-71</strain>
    </source>
</reference>
<name>A0A4Q8QFA6_9FLAO</name>
<evidence type="ECO:0000313" key="2">
    <source>
        <dbReference type="EMBL" id="TAI49165.1"/>
    </source>
</evidence>
<dbReference type="Pfam" id="PF10988">
    <property type="entry name" value="DUF2807"/>
    <property type="match status" value="1"/>
</dbReference>
<dbReference type="AlphaFoldDB" id="A0A4Q8QFA6"/>
<proteinExistence type="predicted"/>
<keyword evidence="3" id="KW-1185">Reference proteome</keyword>
<protein>
    <recommendedName>
        <fullName evidence="1">Putative auto-transporter adhesin head GIN domain-containing protein</fullName>
    </recommendedName>
</protein>
<sequence length="185" mass="20615">MKKSNLILISALIAIVFFSLAFQLTVHSYIKEDKANKVPEVFRSEERKTDSFGSIKTGERLRILLFQDSIQSVTVKANNSIIDSVQTSVDDGELLIKMSKDIRKKDSIVVEISCPEISALRLSGKSYVESNGILSGEQLRLELDGSSSVNLELNYKTVLYNNTSDGDIEIQGDIKNIQITNQPKE</sequence>
<dbReference type="Proteomes" id="UP000291981">
    <property type="component" value="Unassembled WGS sequence"/>
</dbReference>
<dbReference type="RefSeq" id="WP_130610551.1">
    <property type="nucleotide sequence ID" value="NZ_SGIU01000001.1"/>
</dbReference>
<dbReference type="Gene3D" id="2.160.20.120">
    <property type="match status" value="1"/>
</dbReference>
<dbReference type="EMBL" id="SGIU01000001">
    <property type="protein sequence ID" value="TAI49165.1"/>
    <property type="molecule type" value="Genomic_DNA"/>
</dbReference>
<feature type="domain" description="Putative auto-transporter adhesin head GIN" evidence="1">
    <location>
        <begin position="52"/>
        <end position="180"/>
    </location>
</feature>
<organism evidence="2 3">
    <name type="scientific">Flagellimonas allohymeniacidonis</name>
    <dbReference type="NCBI Taxonomy" id="2517819"/>
    <lineage>
        <taxon>Bacteria</taxon>
        <taxon>Pseudomonadati</taxon>
        <taxon>Bacteroidota</taxon>
        <taxon>Flavobacteriia</taxon>
        <taxon>Flavobacteriales</taxon>
        <taxon>Flavobacteriaceae</taxon>
        <taxon>Flagellimonas</taxon>
    </lineage>
</organism>
<comment type="caution">
    <text evidence="2">The sequence shown here is derived from an EMBL/GenBank/DDBJ whole genome shotgun (WGS) entry which is preliminary data.</text>
</comment>